<dbReference type="AlphaFoldDB" id="A0A6G1HIZ7"/>
<dbReference type="EMBL" id="ML996709">
    <property type="protein sequence ID" value="KAF2396033.1"/>
    <property type="molecule type" value="Genomic_DNA"/>
</dbReference>
<dbReference type="PRINTS" id="PR00080">
    <property type="entry name" value="SDRFAMILY"/>
</dbReference>
<dbReference type="SUPFAM" id="SSF51735">
    <property type="entry name" value="NAD(P)-binding Rossmann-fold domains"/>
    <property type="match status" value="1"/>
</dbReference>
<gene>
    <name evidence="4" type="ORF">EJ06DRAFT_534464</name>
</gene>
<reference evidence="4" key="1">
    <citation type="journal article" date="2020" name="Stud. Mycol.">
        <title>101 Dothideomycetes genomes: a test case for predicting lifestyles and emergence of pathogens.</title>
        <authorList>
            <person name="Haridas S."/>
            <person name="Albert R."/>
            <person name="Binder M."/>
            <person name="Bloem J."/>
            <person name="Labutti K."/>
            <person name="Salamov A."/>
            <person name="Andreopoulos B."/>
            <person name="Baker S."/>
            <person name="Barry K."/>
            <person name="Bills G."/>
            <person name="Bluhm B."/>
            <person name="Cannon C."/>
            <person name="Castanera R."/>
            <person name="Culley D."/>
            <person name="Daum C."/>
            <person name="Ezra D."/>
            <person name="Gonzalez J."/>
            <person name="Henrissat B."/>
            <person name="Kuo A."/>
            <person name="Liang C."/>
            <person name="Lipzen A."/>
            <person name="Lutzoni F."/>
            <person name="Magnuson J."/>
            <person name="Mondo S."/>
            <person name="Nolan M."/>
            <person name="Ohm R."/>
            <person name="Pangilinan J."/>
            <person name="Park H.-J."/>
            <person name="Ramirez L."/>
            <person name="Alfaro M."/>
            <person name="Sun H."/>
            <person name="Tritt A."/>
            <person name="Yoshinaga Y."/>
            <person name="Zwiers L.-H."/>
            <person name="Turgeon B."/>
            <person name="Goodwin S."/>
            <person name="Spatafora J."/>
            <person name="Crous P."/>
            <person name="Grigoriev I."/>
        </authorList>
    </citation>
    <scope>NUCLEOTIDE SEQUENCE</scope>
    <source>
        <strain evidence="4">CBS 262.69</strain>
    </source>
</reference>
<dbReference type="PANTHER" id="PTHR42760">
    <property type="entry name" value="SHORT-CHAIN DEHYDROGENASES/REDUCTASES FAMILY MEMBER"/>
    <property type="match status" value="1"/>
</dbReference>
<comment type="similarity">
    <text evidence="1">Belongs to the short-chain dehydrogenases/reductases (SDR) family.</text>
</comment>
<keyword evidence="5" id="KW-1185">Reference proteome</keyword>
<dbReference type="InterPro" id="IPR020904">
    <property type="entry name" value="Sc_DH/Rdtase_CS"/>
</dbReference>
<accession>A0A6G1HIZ7</accession>
<dbReference type="OrthoDB" id="47007at2759"/>
<protein>
    <submittedName>
        <fullName evidence="4">NAD(P)-binding protein</fullName>
    </submittedName>
</protein>
<evidence type="ECO:0000313" key="4">
    <source>
        <dbReference type="EMBL" id="KAF2396033.1"/>
    </source>
</evidence>
<evidence type="ECO:0000256" key="1">
    <source>
        <dbReference type="ARBA" id="ARBA00006484"/>
    </source>
</evidence>
<keyword evidence="2" id="KW-0521">NADP</keyword>
<evidence type="ECO:0000256" key="3">
    <source>
        <dbReference type="SAM" id="MobiDB-lite"/>
    </source>
</evidence>
<dbReference type="InterPro" id="IPR002347">
    <property type="entry name" value="SDR_fam"/>
</dbReference>
<dbReference type="GO" id="GO:0016616">
    <property type="term" value="F:oxidoreductase activity, acting on the CH-OH group of donors, NAD or NADP as acceptor"/>
    <property type="evidence" value="ECO:0007669"/>
    <property type="project" value="TreeGrafter"/>
</dbReference>
<dbReference type="Pfam" id="PF13561">
    <property type="entry name" value="adh_short_C2"/>
    <property type="match status" value="1"/>
</dbReference>
<feature type="region of interest" description="Disordered" evidence="3">
    <location>
        <begin position="207"/>
        <end position="240"/>
    </location>
</feature>
<evidence type="ECO:0000313" key="5">
    <source>
        <dbReference type="Proteomes" id="UP000799640"/>
    </source>
</evidence>
<sequence>MPDQTPKNVLITGAAQGIGRCIARHYAEAGHRVFLVDINEEELTYTAKEHLKAHSSRLAYSICNLRSLDSIRETAAKAAKFFNDHIDILINNAGIASPKWKDGKTMLDPSIMPQWQAYMETNLTAPFAMTQACLPYMKRPPEKAEDPTDPGPCVILVGSFRAHQSDPDQEGYAATKAGLIGLMHAMAVSCERWGVRVNLVAPGRVKVAHESKEGDQKGKTWEGQEGSEDAEQHPAGRAGTPEDIFHAVQYLVDAGWVTGQDLTVDGGVLRKKNR</sequence>
<proteinExistence type="inferred from homology"/>
<feature type="compositionally biased region" description="Basic and acidic residues" evidence="3">
    <location>
        <begin position="207"/>
        <end position="222"/>
    </location>
</feature>
<organism evidence="4 5">
    <name type="scientific">Trichodelitschia bisporula</name>
    <dbReference type="NCBI Taxonomy" id="703511"/>
    <lineage>
        <taxon>Eukaryota</taxon>
        <taxon>Fungi</taxon>
        <taxon>Dikarya</taxon>
        <taxon>Ascomycota</taxon>
        <taxon>Pezizomycotina</taxon>
        <taxon>Dothideomycetes</taxon>
        <taxon>Dothideomycetes incertae sedis</taxon>
        <taxon>Phaeotrichales</taxon>
        <taxon>Phaeotrichaceae</taxon>
        <taxon>Trichodelitschia</taxon>
    </lineage>
</organism>
<dbReference type="Proteomes" id="UP000799640">
    <property type="component" value="Unassembled WGS sequence"/>
</dbReference>
<dbReference type="CDD" id="cd05233">
    <property type="entry name" value="SDR_c"/>
    <property type="match status" value="1"/>
</dbReference>
<name>A0A6G1HIZ7_9PEZI</name>
<dbReference type="PROSITE" id="PS00061">
    <property type="entry name" value="ADH_SHORT"/>
    <property type="match status" value="1"/>
</dbReference>
<dbReference type="PRINTS" id="PR00081">
    <property type="entry name" value="GDHRDH"/>
</dbReference>
<dbReference type="InterPro" id="IPR036291">
    <property type="entry name" value="NAD(P)-bd_dom_sf"/>
</dbReference>
<evidence type="ECO:0000256" key="2">
    <source>
        <dbReference type="ARBA" id="ARBA00022857"/>
    </source>
</evidence>
<dbReference type="Gene3D" id="3.40.50.720">
    <property type="entry name" value="NAD(P)-binding Rossmann-like Domain"/>
    <property type="match status" value="1"/>
</dbReference>